<proteinExistence type="inferred from homology"/>
<protein>
    <submittedName>
        <fullName evidence="4">HNH endonuclease</fullName>
    </submittedName>
</protein>
<comment type="caution">
    <text evidence="4">The sequence shown here is derived from an EMBL/GenBank/DDBJ whole genome shotgun (WGS) entry which is preliminary data.</text>
</comment>
<dbReference type="CDD" id="cd00085">
    <property type="entry name" value="HNHc"/>
    <property type="match status" value="1"/>
</dbReference>
<keyword evidence="4" id="KW-0255">Endonuclease</keyword>
<evidence type="ECO:0000259" key="3">
    <source>
        <dbReference type="SMART" id="SM00507"/>
    </source>
</evidence>
<sequence>MPAGTLTVPSLTPAITGSSWTLKVMRRSGRIGAPSFAAGRRACASAVAVRGRAGVGWCRWCRCRRVVADASDVARVNGVNVRPGGGGGIRAVPRGPESAGCPARRPAGRTRPPQAVRRGRVSPADLVFRLDSDVGGARKNGAMTDSCEAMEQLRSALAAVLRFDHAALLADDDLLAAMRVLEGLGRLVDGRRAALAGEVAERSRVELGEQRLSTRRGCRSAAELVERVTQVSAFEARRRIALGSATRARVGFTGEPLEAQFPLVAAALAGGDLGADAACTIIRELDRTRAVAEPGAFAAAEQALVAEATGTGDGAPLRCTADELRVQAQAWSTFLDPDGRKPDDDRAMRRRGFRLGRARDGLVPVTGDLMPEVAAKLTRLFDAHLSPRSGTGFQAGGQRGGDGASGGYGGSAAHSDGEAHGAAARSAEALAAEARAAETRTADQRRHDVLAAAIDTAARSGEHPTIGGAAPTVLVSVRASDLASGRGVAHADGVEVPISLRAVRHMMCTGGIQTVVFDGEGRIIRLGSPERCFTPHQRRAITLRDGGCLIPGCSVPAAWCEIHHVIPDAEGGPTHPDNGVLLCWFHHRTIDTSGWGVRMLRGVPHIRPPAWLDPGGGWRSVTKSPTALADRRERHERRRVGRAA</sequence>
<dbReference type="SMART" id="SM00507">
    <property type="entry name" value="HNHc"/>
    <property type="match status" value="1"/>
</dbReference>
<dbReference type="GO" id="GO:0003676">
    <property type="term" value="F:nucleic acid binding"/>
    <property type="evidence" value="ECO:0007669"/>
    <property type="project" value="InterPro"/>
</dbReference>
<organism evidence="4 5">
    <name type="scientific">Agromyces tardus</name>
    <dbReference type="NCBI Taxonomy" id="2583849"/>
    <lineage>
        <taxon>Bacteria</taxon>
        <taxon>Bacillati</taxon>
        <taxon>Actinomycetota</taxon>
        <taxon>Actinomycetes</taxon>
        <taxon>Micrococcales</taxon>
        <taxon>Microbacteriaceae</taxon>
        <taxon>Agromyces</taxon>
    </lineage>
</organism>
<dbReference type="GO" id="GO:0008270">
    <property type="term" value="F:zinc ion binding"/>
    <property type="evidence" value="ECO:0007669"/>
    <property type="project" value="InterPro"/>
</dbReference>
<evidence type="ECO:0000256" key="1">
    <source>
        <dbReference type="ARBA" id="ARBA00023450"/>
    </source>
</evidence>
<dbReference type="Pfam" id="PF01844">
    <property type="entry name" value="HNH"/>
    <property type="match status" value="1"/>
</dbReference>
<feature type="compositionally biased region" description="Basic residues" evidence="2">
    <location>
        <begin position="634"/>
        <end position="644"/>
    </location>
</feature>
<dbReference type="Gene3D" id="1.10.30.50">
    <property type="match status" value="1"/>
</dbReference>
<evidence type="ECO:0000313" key="5">
    <source>
        <dbReference type="Proteomes" id="UP000275048"/>
    </source>
</evidence>
<dbReference type="InterPro" id="IPR002711">
    <property type="entry name" value="HNH"/>
</dbReference>
<gene>
    <name evidence="4" type="ORF">EDM22_03990</name>
</gene>
<name>A0A3M8AK75_9MICO</name>
<feature type="compositionally biased region" description="Low complexity" evidence="2">
    <location>
        <begin position="92"/>
        <end position="115"/>
    </location>
</feature>
<accession>A0A3M8AK75</accession>
<dbReference type="EMBL" id="RHHB01000003">
    <property type="protein sequence ID" value="RNB51626.1"/>
    <property type="molecule type" value="Genomic_DNA"/>
</dbReference>
<dbReference type="InterPro" id="IPR003615">
    <property type="entry name" value="HNH_nuc"/>
</dbReference>
<feature type="compositionally biased region" description="Gly residues" evidence="2">
    <location>
        <begin position="393"/>
        <end position="410"/>
    </location>
</feature>
<keyword evidence="5" id="KW-1185">Reference proteome</keyword>
<dbReference type="Proteomes" id="UP000275048">
    <property type="component" value="Unassembled WGS sequence"/>
</dbReference>
<evidence type="ECO:0000313" key="4">
    <source>
        <dbReference type="EMBL" id="RNB51626.1"/>
    </source>
</evidence>
<dbReference type="GO" id="GO:0004519">
    <property type="term" value="F:endonuclease activity"/>
    <property type="evidence" value="ECO:0007669"/>
    <property type="project" value="UniProtKB-KW"/>
</dbReference>
<feature type="region of interest" description="Disordered" evidence="2">
    <location>
        <begin position="614"/>
        <end position="644"/>
    </location>
</feature>
<comment type="similarity">
    <text evidence="1">Belongs to the Rv1128c/1148c/1588c/1702c/1945/3466 family.</text>
</comment>
<dbReference type="Pfam" id="PF02720">
    <property type="entry name" value="DUF222"/>
    <property type="match status" value="1"/>
</dbReference>
<dbReference type="OrthoDB" id="5177627at2"/>
<feature type="region of interest" description="Disordered" evidence="2">
    <location>
        <begin position="92"/>
        <end position="118"/>
    </location>
</feature>
<keyword evidence="4" id="KW-0378">Hydrolase</keyword>
<dbReference type="InterPro" id="IPR003870">
    <property type="entry name" value="DUF222"/>
</dbReference>
<dbReference type="AlphaFoldDB" id="A0A3M8AK75"/>
<feature type="domain" description="HNH nuclease" evidence="3">
    <location>
        <begin position="536"/>
        <end position="588"/>
    </location>
</feature>
<keyword evidence="4" id="KW-0540">Nuclease</keyword>
<evidence type="ECO:0000256" key="2">
    <source>
        <dbReference type="SAM" id="MobiDB-lite"/>
    </source>
</evidence>
<feature type="region of interest" description="Disordered" evidence="2">
    <location>
        <begin position="387"/>
        <end position="427"/>
    </location>
</feature>
<reference evidence="4 5" key="1">
    <citation type="submission" date="2018-10" db="EMBL/GenBank/DDBJ databases">
        <title>Isolation, diversity and antibacterial activity of antinobacteria from the wheat rhizosphere soil.</title>
        <authorList>
            <person name="Sun T."/>
        </authorList>
    </citation>
    <scope>NUCLEOTIDE SEQUENCE [LARGE SCALE GENOMIC DNA]</scope>
    <source>
        <strain evidence="4 5">SJ-23</strain>
    </source>
</reference>